<accession>A0ABZ3EZH1</accession>
<evidence type="ECO:0000313" key="1">
    <source>
        <dbReference type="EMBL" id="XAH75683.1"/>
    </source>
</evidence>
<dbReference type="InterPro" id="IPR015797">
    <property type="entry name" value="NUDIX_hydrolase-like_dom_sf"/>
</dbReference>
<sequence>MVTGMENIYLRVKGIIKKDDKYLLIKRWVDDRIPDPFIWEFIDAEVNYGEAPDDAVLRAIRELLSVEGKIDRIVYTWSQMVGDSQCVGIAYLCSIDGNDEDNIVLSEEYGELDWVEKDKVSNYVENIYVLKDLEGVAL</sequence>
<organism evidence="1 2">
    <name type="scientific">Kineothrix sedimenti</name>
    <dbReference type="NCBI Taxonomy" id="3123317"/>
    <lineage>
        <taxon>Bacteria</taxon>
        <taxon>Bacillati</taxon>
        <taxon>Bacillota</taxon>
        <taxon>Clostridia</taxon>
        <taxon>Lachnospirales</taxon>
        <taxon>Lachnospiraceae</taxon>
        <taxon>Kineothrix</taxon>
    </lineage>
</organism>
<dbReference type="EMBL" id="CP146256">
    <property type="protein sequence ID" value="XAH75683.1"/>
    <property type="molecule type" value="Genomic_DNA"/>
</dbReference>
<gene>
    <name evidence="1" type="ORF">V6984_07990</name>
</gene>
<dbReference type="Proteomes" id="UP001451571">
    <property type="component" value="Chromosome"/>
</dbReference>
<proteinExistence type="predicted"/>
<dbReference type="SUPFAM" id="SSF55811">
    <property type="entry name" value="Nudix"/>
    <property type="match status" value="1"/>
</dbReference>
<dbReference type="RefSeq" id="WP_342759251.1">
    <property type="nucleotide sequence ID" value="NZ_CP146256.1"/>
</dbReference>
<dbReference type="Gene3D" id="3.90.79.10">
    <property type="entry name" value="Nucleoside Triphosphate Pyrophosphohydrolase"/>
    <property type="match status" value="1"/>
</dbReference>
<evidence type="ECO:0000313" key="2">
    <source>
        <dbReference type="Proteomes" id="UP001451571"/>
    </source>
</evidence>
<protein>
    <submittedName>
        <fullName evidence="1">NUDIX domain-containing protein</fullName>
    </submittedName>
</protein>
<keyword evidence="2" id="KW-1185">Reference proteome</keyword>
<reference evidence="1 2" key="1">
    <citation type="submission" date="2024-02" db="EMBL/GenBank/DDBJ databases">
        <title>Bacterial strain from lacustrine sediment.</title>
        <authorList>
            <person name="Petit C."/>
            <person name="Fadhlaoui K."/>
        </authorList>
    </citation>
    <scope>NUCLEOTIDE SEQUENCE [LARGE SCALE GENOMIC DNA]</scope>
    <source>
        <strain evidence="1 2">IPX-CK</strain>
    </source>
</reference>
<name>A0ABZ3EZH1_9FIRM</name>